<keyword evidence="3" id="KW-0238">DNA-binding</keyword>
<dbReference type="GO" id="GO:0008270">
    <property type="term" value="F:zinc ion binding"/>
    <property type="evidence" value="ECO:0007669"/>
    <property type="project" value="InterPro"/>
</dbReference>
<protein>
    <recommendedName>
        <fullName evidence="7">Xylanolytic transcriptional activator regulatory domain-containing protein</fullName>
    </recommendedName>
</protein>
<dbReference type="KEGG" id="tasa:A1Q1_03294"/>
<dbReference type="GO" id="GO:0000981">
    <property type="term" value="F:DNA-binding transcription factor activity, RNA polymerase II-specific"/>
    <property type="evidence" value="ECO:0007669"/>
    <property type="project" value="TreeGrafter"/>
</dbReference>
<feature type="compositionally biased region" description="Low complexity" evidence="6">
    <location>
        <begin position="63"/>
        <end position="72"/>
    </location>
</feature>
<dbReference type="InterPro" id="IPR007219">
    <property type="entry name" value="XnlR_reg_dom"/>
</dbReference>
<dbReference type="VEuPathDB" id="FungiDB:A1Q1_03294"/>
<dbReference type="AlphaFoldDB" id="J5QKI1"/>
<feature type="region of interest" description="Disordered" evidence="6">
    <location>
        <begin position="1"/>
        <end position="21"/>
    </location>
</feature>
<evidence type="ECO:0000259" key="7">
    <source>
        <dbReference type="SMART" id="SM00906"/>
    </source>
</evidence>
<feature type="compositionally biased region" description="Low complexity" evidence="6">
    <location>
        <begin position="152"/>
        <end position="162"/>
    </location>
</feature>
<dbReference type="GO" id="GO:0006351">
    <property type="term" value="P:DNA-templated transcription"/>
    <property type="evidence" value="ECO:0007669"/>
    <property type="project" value="InterPro"/>
</dbReference>
<evidence type="ECO:0000313" key="8">
    <source>
        <dbReference type="EMBL" id="EJT47833.1"/>
    </source>
</evidence>
<dbReference type="InterPro" id="IPR051089">
    <property type="entry name" value="prtT"/>
</dbReference>
<organism evidence="8 9">
    <name type="scientific">Trichosporon asahii var. asahii (strain ATCC 90039 / CBS 2479 / JCM 2466 / KCTC 7840 / NBRC 103889/ NCYC 2677 / UAMH 7654)</name>
    <name type="common">Yeast</name>
    <dbReference type="NCBI Taxonomy" id="1186058"/>
    <lineage>
        <taxon>Eukaryota</taxon>
        <taxon>Fungi</taxon>
        <taxon>Dikarya</taxon>
        <taxon>Basidiomycota</taxon>
        <taxon>Agaricomycotina</taxon>
        <taxon>Tremellomycetes</taxon>
        <taxon>Trichosporonales</taxon>
        <taxon>Trichosporonaceae</taxon>
        <taxon>Trichosporon</taxon>
    </lineage>
</organism>
<name>J5QKI1_TRIAS</name>
<comment type="subcellular location">
    <subcellularLocation>
        <location evidence="1">Nucleus</location>
    </subcellularLocation>
</comment>
<feature type="compositionally biased region" description="Basic residues" evidence="6">
    <location>
        <begin position="102"/>
        <end position="126"/>
    </location>
</feature>
<dbReference type="PANTHER" id="PTHR31845:SF19">
    <property type="entry name" value="TRANSCRIPTION FACTOR DOMAIN-CONTAINING PROTEIN"/>
    <property type="match status" value="1"/>
</dbReference>
<dbReference type="Pfam" id="PF04082">
    <property type="entry name" value="Fungal_trans"/>
    <property type="match status" value="1"/>
</dbReference>
<proteinExistence type="predicted"/>
<accession>J5QKI1</accession>
<evidence type="ECO:0000256" key="4">
    <source>
        <dbReference type="ARBA" id="ARBA00023163"/>
    </source>
</evidence>
<reference evidence="8 9" key="1">
    <citation type="journal article" date="2012" name="Eukaryot. Cell">
        <title>Draft genome sequence of CBS 2479, the standard type strain of Trichosporon asahii.</title>
        <authorList>
            <person name="Yang R.Y."/>
            <person name="Li H.T."/>
            <person name="Zhu H."/>
            <person name="Zhou G.P."/>
            <person name="Wang M."/>
            <person name="Wang L."/>
        </authorList>
    </citation>
    <scope>NUCLEOTIDE SEQUENCE [LARGE SCALE GENOMIC DNA]</scope>
    <source>
        <strain evidence="9">ATCC 90039 / CBS 2479 / JCM 2466 / KCTC 7840 / NCYC 2677 / UAMH 7654</strain>
    </source>
</reference>
<feature type="region of interest" description="Disordered" evidence="6">
    <location>
        <begin position="206"/>
        <end position="227"/>
    </location>
</feature>
<feature type="compositionally biased region" description="Gly residues" evidence="6">
    <location>
        <begin position="639"/>
        <end position="649"/>
    </location>
</feature>
<evidence type="ECO:0000256" key="1">
    <source>
        <dbReference type="ARBA" id="ARBA00004123"/>
    </source>
</evidence>
<feature type="domain" description="Xylanolytic transcriptional activator regulatory" evidence="7">
    <location>
        <begin position="337"/>
        <end position="413"/>
    </location>
</feature>
<dbReference type="PANTHER" id="PTHR31845">
    <property type="entry name" value="FINGER DOMAIN PROTEIN, PUTATIVE-RELATED"/>
    <property type="match status" value="1"/>
</dbReference>
<keyword evidence="5" id="KW-0539">Nucleus</keyword>
<dbReference type="SMART" id="SM00906">
    <property type="entry name" value="Fungal_trans"/>
    <property type="match status" value="1"/>
</dbReference>
<keyword evidence="2" id="KW-0805">Transcription regulation</keyword>
<dbReference type="GO" id="GO:0005634">
    <property type="term" value="C:nucleus"/>
    <property type="evidence" value="ECO:0007669"/>
    <property type="project" value="UniProtKB-SubCell"/>
</dbReference>
<feature type="region of interest" description="Disordered" evidence="6">
    <location>
        <begin position="36"/>
        <end position="180"/>
    </location>
</feature>
<evidence type="ECO:0000313" key="9">
    <source>
        <dbReference type="Proteomes" id="UP000002748"/>
    </source>
</evidence>
<dbReference type="RefSeq" id="XP_014179049.1">
    <property type="nucleotide sequence ID" value="XM_014323574.1"/>
</dbReference>
<evidence type="ECO:0000256" key="2">
    <source>
        <dbReference type="ARBA" id="ARBA00023015"/>
    </source>
</evidence>
<dbReference type="OrthoDB" id="3163292at2759"/>
<sequence>MSPPSSPKEDGKPPPRSKLACKTCRAIKVRFRPAYQHRLGLGLDPPVIKRKGRPPGSKQQREAAAAAAAAAAERGENKPPRIEPSPPSRPGSHHSNPQEHHSHSHHSSHHHSSNHHSHKGPSHAHAHGGPGQPHASSNDPSTFPFLRPYAPPSSASSQVSPPGYGNPGISPPVAVAGEAPPRRNHHLSMAEHLDPGSDREVIAAAPFFNNAPTGRKRSPAADDDKINEEHDPVSLRALSEVEATSLVSLFHQRLNPLVAVLDENLHTMAYLRRTSSVLFSTVLASASRFFRHDLHPALLSHARTLLDRALQLGSTDIGVIQSLMLQTYWKDPEDTSGWMKVGIAIRLGYSLFWHIPRADPLPEDERAARELLNAERTWFTLFSFDRGQSYIHGLPALIRLNHHGDPEVWARDHLYLGRSVDMHIAASIQLCKLKDEWGALCERAPEPALLEVAIDTLTTQAENLVAKWFNRDNPPPQFEQDIEGVLLWSILDFVLVMKRYRYEMARGPRDPLRLDQCLHVVSRITAEIEALSANGLLIIMQDSASCMTSSLIVFIRNSYRSATRAQKSFMLTTLHRIFLAHTSLLLEEDSKTAPGYVVRFIRRVLSALSTESRQGSPGPVPAPYVSSGDVGSAEAQGGPATGGSGSGGPGNGGVFDFFAELGLEEFIHVPEFVAQNEADDGRYWANMLLSEVVPPAPEV</sequence>
<gene>
    <name evidence="8" type="ORF">A1Q1_03294</name>
</gene>
<dbReference type="CDD" id="cd12148">
    <property type="entry name" value="fungal_TF_MHR"/>
    <property type="match status" value="1"/>
</dbReference>
<evidence type="ECO:0000256" key="3">
    <source>
        <dbReference type="ARBA" id="ARBA00023125"/>
    </source>
</evidence>
<comment type="caution">
    <text evidence="8">The sequence shown here is derived from an EMBL/GenBank/DDBJ whole genome shotgun (WGS) entry which is preliminary data.</text>
</comment>
<dbReference type="GeneID" id="25986807"/>
<evidence type="ECO:0000256" key="6">
    <source>
        <dbReference type="SAM" id="MobiDB-lite"/>
    </source>
</evidence>
<dbReference type="EMBL" id="ALBS01000227">
    <property type="protein sequence ID" value="EJT47833.1"/>
    <property type="molecule type" value="Genomic_DNA"/>
</dbReference>
<keyword evidence="4" id="KW-0804">Transcription</keyword>
<evidence type="ECO:0000256" key="5">
    <source>
        <dbReference type="ARBA" id="ARBA00023242"/>
    </source>
</evidence>
<feature type="region of interest" description="Disordered" evidence="6">
    <location>
        <begin position="611"/>
        <end position="649"/>
    </location>
</feature>
<dbReference type="Proteomes" id="UP000002748">
    <property type="component" value="Unassembled WGS sequence"/>
</dbReference>
<dbReference type="GO" id="GO:0000976">
    <property type="term" value="F:transcription cis-regulatory region binding"/>
    <property type="evidence" value="ECO:0007669"/>
    <property type="project" value="TreeGrafter"/>
</dbReference>
<dbReference type="HOGENOM" id="CLU_394398_0_0_1"/>